<keyword evidence="3" id="KW-1185">Reference proteome</keyword>
<dbReference type="AlphaFoldDB" id="A0AAD9UPM7"/>
<evidence type="ECO:0000256" key="1">
    <source>
        <dbReference type="SAM" id="SignalP"/>
    </source>
</evidence>
<dbReference type="GeneID" id="94334540"/>
<dbReference type="Proteomes" id="UP001214638">
    <property type="component" value="Unassembled WGS sequence"/>
</dbReference>
<accession>A0AAD9UPM7</accession>
<feature type="chain" id="PRO_5042055407" evidence="1">
    <location>
        <begin position="20"/>
        <end position="104"/>
    </location>
</feature>
<proteinExistence type="predicted"/>
<gene>
    <name evidence="2" type="ORF">BdWA1_000242</name>
</gene>
<sequence>MKIGLLVQFLIWYYSPAQSSESAPSKELLGDPVPSSLPILQIVQSANNDASFCRQRRSEIARLNLELLRLKHQQGKNYRNVRQRLLGHLARLDQISDSQATQNL</sequence>
<reference evidence="2" key="1">
    <citation type="journal article" date="2023" name="Nat. Microbiol.">
        <title>Babesia duncani multi-omics identifies virulence factors and drug targets.</title>
        <authorList>
            <person name="Singh P."/>
            <person name="Lonardi S."/>
            <person name="Liang Q."/>
            <person name="Vydyam P."/>
            <person name="Khabirova E."/>
            <person name="Fang T."/>
            <person name="Gihaz S."/>
            <person name="Thekkiniath J."/>
            <person name="Munshi M."/>
            <person name="Abel S."/>
            <person name="Ciampossin L."/>
            <person name="Batugedara G."/>
            <person name="Gupta M."/>
            <person name="Lu X.M."/>
            <person name="Lenz T."/>
            <person name="Chakravarty S."/>
            <person name="Cornillot E."/>
            <person name="Hu Y."/>
            <person name="Ma W."/>
            <person name="Gonzalez L.M."/>
            <person name="Sanchez S."/>
            <person name="Estrada K."/>
            <person name="Sanchez-Flores A."/>
            <person name="Montero E."/>
            <person name="Harb O.S."/>
            <person name="Le Roch K.G."/>
            <person name="Mamoun C.B."/>
        </authorList>
    </citation>
    <scope>NUCLEOTIDE SEQUENCE</scope>
    <source>
        <strain evidence="2">WA1</strain>
    </source>
</reference>
<dbReference type="KEGG" id="bdw:94334540"/>
<feature type="signal peptide" evidence="1">
    <location>
        <begin position="1"/>
        <end position="19"/>
    </location>
</feature>
<keyword evidence="1" id="KW-0732">Signal</keyword>
<evidence type="ECO:0000313" key="3">
    <source>
        <dbReference type="Proteomes" id="UP001214638"/>
    </source>
</evidence>
<organism evidence="2 3">
    <name type="scientific">Babesia duncani</name>
    <dbReference type="NCBI Taxonomy" id="323732"/>
    <lineage>
        <taxon>Eukaryota</taxon>
        <taxon>Sar</taxon>
        <taxon>Alveolata</taxon>
        <taxon>Apicomplexa</taxon>
        <taxon>Aconoidasida</taxon>
        <taxon>Piroplasmida</taxon>
        <taxon>Babesiidae</taxon>
        <taxon>Babesia</taxon>
    </lineage>
</organism>
<dbReference type="EMBL" id="JALLKP010000001">
    <property type="protein sequence ID" value="KAK2197243.1"/>
    <property type="molecule type" value="Genomic_DNA"/>
</dbReference>
<evidence type="ECO:0000313" key="2">
    <source>
        <dbReference type="EMBL" id="KAK2197243.1"/>
    </source>
</evidence>
<dbReference type="RefSeq" id="XP_067804085.1">
    <property type="nucleotide sequence ID" value="XM_067945294.1"/>
</dbReference>
<protein>
    <submittedName>
        <fullName evidence="2">Uncharacterized protein</fullName>
    </submittedName>
</protein>
<comment type="caution">
    <text evidence="2">The sequence shown here is derived from an EMBL/GenBank/DDBJ whole genome shotgun (WGS) entry which is preliminary data.</text>
</comment>
<name>A0AAD9UPM7_9APIC</name>